<evidence type="ECO:0000256" key="1">
    <source>
        <dbReference type="ARBA" id="ARBA00022801"/>
    </source>
</evidence>
<sequence length="763" mass="86302">MRFKIVIFLFGLMFLTGFSEAMGYHKLKILEQKISGKEIELEKLKVLHQEVLEKKENMERPPKIGLVLSGGGAKGAAHVGVLKILEEYNIHIDYITGTSFGSIVGALYAAGYTADEIEKIILNIDWDSFKNDNQARKYTSIVDKDKREKYCFNLEIDENWKLKFPKGVLTGRAFYLELKSLFIRVEEVDDFDNLQIPFRAIATNINTGERQAIGKGDLAKAVFMSMTIPTIFEPVKDDGEFYIDGGLVDNLPVQEVLNMGADIVIAVDISADETIIKENSNLVEIMDKISTYRSEKEFKEATELADILIVPDVKKTSVADFSNLETLIEMGERETKKHREELVKLSRSKSKKTPESKDINNEEIEFEIDEVVLVGNKSVTKEKILGISRKGIPGNYTQEELNLWMNKINALYVINRSFYRIEDKKLTIEIQETETRYLRLGINASSDFGAAIGIATEISTYGLLDNDYMVTAEISKYPKLEFRGVSEYNFKEIQYLSSIGFGAKANPLFIYDKADKISEYANESVYIDGILGTAVFNSYSLGTKIEYIMSKNEYESGSKEFKSKSSWDYYKGYIFIKSDSRDDSHFSDEGVKNDLSLFTGGDIEGSGSVEFSGLLFDMHQHIPIKEKFNLELFISGGKMDGTEIPENEYFKIGGLRNDLKTNLFSFYGMNAMRKYAEEFYMAGINLRYKLNASVYINMKYNTVTYDTPTDLIITEDSKAGENFKHGVGIGLGWDSLVGPLEIVVSNDSDARGMLLSAFFGYEF</sequence>
<feature type="short sequence motif" description="GXGXXG" evidence="4">
    <location>
        <begin position="70"/>
        <end position="75"/>
    </location>
</feature>
<feature type="short sequence motif" description="GXSXG" evidence="4">
    <location>
        <begin position="97"/>
        <end position="101"/>
    </location>
</feature>
<proteinExistence type="predicted"/>
<dbReference type="InterPro" id="IPR043864">
    <property type="entry name" value="Omp85-like_dom"/>
</dbReference>
<keyword evidence="1 4" id="KW-0378">Hydrolase</keyword>
<keyword evidence="3 4" id="KW-0443">Lipid metabolism</keyword>
<dbReference type="PANTHER" id="PTHR14226:SF76">
    <property type="entry name" value="NTE FAMILY PROTEIN RSSA"/>
    <property type="match status" value="1"/>
</dbReference>
<dbReference type="InterPro" id="IPR016035">
    <property type="entry name" value="Acyl_Trfase/lysoPLipase"/>
</dbReference>
<reference evidence="6 7" key="1">
    <citation type="submission" date="2018-08" db="EMBL/GenBank/DDBJ databases">
        <title>Draft genome sequence of Psychrilyobacter sp. strain SD5 isolated from Black Sea water.</title>
        <authorList>
            <person name="Yadav S."/>
            <person name="Villanueva L."/>
            <person name="Damste J.S.S."/>
        </authorList>
    </citation>
    <scope>NUCLEOTIDE SEQUENCE [LARGE SCALE GENOMIC DNA]</scope>
    <source>
        <strain evidence="6 7">SD5</strain>
    </source>
</reference>
<evidence type="ECO:0000256" key="3">
    <source>
        <dbReference type="ARBA" id="ARBA00023098"/>
    </source>
</evidence>
<keyword evidence="2 4" id="KW-0442">Lipid degradation</keyword>
<keyword evidence="7" id="KW-1185">Reference proteome</keyword>
<dbReference type="Gene3D" id="2.40.160.50">
    <property type="entry name" value="membrane protein fhac: a member of the omp85/tpsb transporter family"/>
    <property type="match status" value="1"/>
</dbReference>
<dbReference type="Pfam" id="PF01734">
    <property type="entry name" value="Patatin"/>
    <property type="match status" value="1"/>
</dbReference>
<evidence type="ECO:0000313" key="7">
    <source>
        <dbReference type="Proteomes" id="UP000263486"/>
    </source>
</evidence>
<dbReference type="InterPro" id="IPR002641">
    <property type="entry name" value="PNPLA_dom"/>
</dbReference>
<name>A0ABX9KK65_9FUSO</name>
<dbReference type="RefSeq" id="WP_114641114.1">
    <property type="nucleotide sequence ID" value="NZ_JAACIO010000002.1"/>
</dbReference>
<feature type="active site" description="Proton acceptor" evidence="4">
    <location>
        <position position="244"/>
    </location>
</feature>
<evidence type="ECO:0000256" key="4">
    <source>
        <dbReference type="PROSITE-ProRule" id="PRU01161"/>
    </source>
</evidence>
<gene>
    <name evidence="6" type="ORF">DYH56_01675</name>
</gene>
<feature type="domain" description="PNPLA" evidence="5">
    <location>
        <begin position="66"/>
        <end position="257"/>
    </location>
</feature>
<dbReference type="Proteomes" id="UP000263486">
    <property type="component" value="Unassembled WGS sequence"/>
</dbReference>
<feature type="short sequence motif" description="DGA/G" evidence="4">
    <location>
        <begin position="244"/>
        <end position="246"/>
    </location>
</feature>
<comment type="caution">
    <text evidence="6">The sequence shown here is derived from an EMBL/GenBank/DDBJ whole genome shotgun (WGS) entry which is preliminary data.</text>
</comment>
<organism evidence="6 7">
    <name type="scientific">Psychrilyobacter piezotolerans</name>
    <dbReference type="NCBI Taxonomy" id="2293438"/>
    <lineage>
        <taxon>Bacteria</taxon>
        <taxon>Fusobacteriati</taxon>
        <taxon>Fusobacteriota</taxon>
        <taxon>Fusobacteriia</taxon>
        <taxon>Fusobacteriales</taxon>
        <taxon>Fusobacteriaceae</taxon>
        <taxon>Psychrilyobacter</taxon>
    </lineage>
</organism>
<dbReference type="CDD" id="cd07205">
    <property type="entry name" value="Pat_PNPLA6_PNPLA7_NTE1_like"/>
    <property type="match status" value="1"/>
</dbReference>
<dbReference type="InterPro" id="IPR050301">
    <property type="entry name" value="NTE"/>
</dbReference>
<accession>A0ABX9KK65</accession>
<evidence type="ECO:0000313" key="6">
    <source>
        <dbReference type="EMBL" id="REI42882.1"/>
    </source>
</evidence>
<dbReference type="Gene3D" id="3.40.1090.10">
    <property type="entry name" value="Cytosolic phospholipase A2 catalytic domain"/>
    <property type="match status" value="2"/>
</dbReference>
<protein>
    <recommendedName>
        <fullName evidence="5">PNPLA domain-containing protein</fullName>
    </recommendedName>
</protein>
<dbReference type="PROSITE" id="PS51635">
    <property type="entry name" value="PNPLA"/>
    <property type="match status" value="1"/>
</dbReference>
<evidence type="ECO:0000256" key="2">
    <source>
        <dbReference type="ARBA" id="ARBA00022963"/>
    </source>
</evidence>
<feature type="active site" description="Nucleophile" evidence="4">
    <location>
        <position position="99"/>
    </location>
</feature>
<dbReference type="SUPFAM" id="SSF52151">
    <property type="entry name" value="FabD/lysophospholipase-like"/>
    <property type="match status" value="1"/>
</dbReference>
<dbReference type="EMBL" id="QUAJ01000002">
    <property type="protein sequence ID" value="REI42882.1"/>
    <property type="molecule type" value="Genomic_DNA"/>
</dbReference>
<evidence type="ECO:0000259" key="5">
    <source>
        <dbReference type="PROSITE" id="PS51635"/>
    </source>
</evidence>
<dbReference type="Pfam" id="PF19143">
    <property type="entry name" value="Omp85_2"/>
    <property type="match status" value="1"/>
</dbReference>
<dbReference type="PANTHER" id="PTHR14226">
    <property type="entry name" value="NEUROPATHY TARGET ESTERASE/SWISS CHEESE D.MELANOGASTER"/>
    <property type="match status" value="1"/>
</dbReference>